<keyword evidence="4" id="KW-1185">Reference proteome</keyword>
<dbReference type="RefSeq" id="XP_067175897.1">
    <property type="nucleotide sequence ID" value="XM_067319348.1"/>
</dbReference>
<dbReference type="EMBL" id="JAFEUZ010000032">
    <property type="protein sequence ID" value="KAG5470504.1"/>
    <property type="molecule type" value="Genomic_DNA"/>
</dbReference>
<evidence type="ECO:0000313" key="4">
    <source>
        <dbReference type="Proteomes" id="UP000673552"/>
    </source>
</evidence>
<name>A0A836GBV1_9TRYP</name>
<dbReference type="OrthoDB" id="265320at2759"/>
<protein>
    <submittedName>
        <fullName evidence="3">Uncharacterized protein</fullName>
    </submittedName>
</protein>
<evidence type="ECO:0000313" key="3">
    <source>
        <dbReference type="EMBL" id="KAG5470504.1"/>
    </source>
</evidence>
<dbReference type="AlphaFoldDB" id="A0A836GBV1"/>
<accession>A0A836GBV1</accession>
<feature type="region of interest" description="Disordered" evidence="2">
    <location>
        <begin position="272"/>
        <end position="315"/>
    </location>
</feature>
<feature type="coiled-coil region" evidence="1">
    <location>
        <begin position="45"/>
        <end position="79"/>
    </location>
</feature>
<feature type="region of interest" description="Disordered" evidence="2">
    <location>
        <begin position="113"/>
        <end position="135"/>
    </location>
</feature>
<evidence type="ECO:0000256" key="2">
    <source>
        <dbReference type="SAM" id="MobiDB-lite"/>
    </source>
</evidence>
<dbReference type="Proteomes" id="UP000673552">
    <property type="component" value="Chromosome 32"/>
</dbReference>
<feature type="coiled-coil region" evidence="1">
    <location>
        <begin position="143"/>
        <end position="170"/>
    </location>
</feature>
<sequence>MHSLLRTFQNVVELGEEEESRGASAPYQPGDLREQSDPGVLKQHISTLTQKLARQAQSYEELRRESISMEKELTRVRLRFVAARKLWECTNESLERAIQNLVEYELFGAASPPSLKTSTASASSSGKLSPSPASSSLPHATYIASLREQVQQLKEMVMRTIEEQSQLRSEKQYEEAQRVLRANGLLDSLLDAEVRVALQKLVAHWSSERASYESVIERLEVSVSKHAEREALLSDCVKQEQERCAEATAQKSAAESEELRRLRNELAKWQRGERATVENGPVDLPGSCDTVNRTPASATSHTAGGHEQDASPAPHDLTTASHFASQRGTGANDSTGAALKADRAGGSAVGESALNKSSACAATAVPAMRRSTTSIGTTALYKRRCSTLSLACAQVRRSFRGVKNRWSS</sequence>
<comment type="caution">
    <text evidence="3">The sequence shown here is derived from an EMBL/GenBank/DDBJ whole genome shotgun (WGS) entry which is preliminary data.</text>
</comment>
<feature type="compositionally biased region" description="Polar residues" evidence="2">
    <location>
        <begin position="289"/>
        <end position="302"/>
    </location>
</feature>
<reference evidence="3 4" key="1">
    <citation type="submission" date="2021-03" db="EMBL/GenBank/DDBJ databases">
        <title>Leishmania (Mundinia) martiniquensis Genome sequencing and assembly.</title>
        <authorList>
            <person name="Almutairi H."/>
            <person name="Gatherer D."/>
        </authorList>
    </citation>
    <scope>NUCLEOTIDE SEQUENCE [LARGE SCALE GENOMIC DNA]</scope>
    <source>
        <strain evidence="3">LSCM1</strain>
    </source>
</reference>
<gene>
    <name evidence="3" type="ORF">LSCM1_01748</name>
</gene>
<feature type="coiled-coil region" evidence="1">
    <location>
        <begin position="237"/>
        <end position="272"/>
    </location>
</feature>
<dbReference type="GeneID" id="92511860"/>
<dbReference type="KEGG" id="lmat:92511860"/>
<feature type="region of interest" description="Disordered" evidence="2">
    <location>
        <begin position="15"/>
        <end position="37"/>
    </location>
</feature>
<keyword evidence="1" id="KW-0175">Coiled coil</keyword>
<proteinExistence type="predicted"/>
<evidence type="ECO:0000256" key="1">
    <source>
        <dbReference type="SAM" id="Coils"/>
    </source>
</evidence>
<organism evidence="3 4">
    <name type="scientific">Leishmania martiniquensis</name>
    <dbReference type="NCBI Taxonomy" id="1580590"/>
    <lineage>
        <taxon>Eukaryota</taxon>
        <taxon>Discoba</taxon>
        <taxon>Euglenozoa</taxon>
        <taxon>Kinetoplastea</taxon>
        <taxon>Metakinetoplastina</taxon>
        <taxon>Trypanosomatida</taxon>
        <taxon>Trypanosomatidae</taxon>
        <taxon>Leishmaniinae</taxon>
        <taxon>Leishmania</taxon>
    </lineage>
</organism>